<proteinExistence type="inferred from homology"/>
<evidence type="ECO:0000259" key="3">
    <source>
        <dbReference type="Pfam" id="PF14667"/>
    </source>
</evidence>
<dbReference type="PANTHER" id="PTHR43000">
    <property type="entry name" value="DTDP-D-GLUCOSE 4,6-DEHYDRATASE-RELATED"/>
    <property type="match status" value="1"/>
</dbReference>
<dbReference type="InterPro" id="IPR001509">
    <property type="entry name" value="Epimerase_deHydtase"/>
</dbReference>
<dbReference type="RefSeq" id="WP_111373214.1">
    <property type="nucleotide sequence ID" value="NZ_CP029480.1"/>
</dbReference>
<keyword evidence="5" id="KW-1185">Reference proteome</keyword>
<dbReference type="SUPFAM" id="SSF51182">
    <property type="entry name" value="RmlC-like cupins"/>
    <property type="match status" value="1"/>
</dbReference>
<dbReference type="Gene3D" id="2.60.120.10">
    <property type="entry name" value="Jelly Rolls"/>
    <property type="match status" value="1"/>
</dbReference>
<dbReference type="Pfam" id="PF14667">
    <property type="entry name" value="Polysacc_synt_C"/>
    <property type="match status" value="1"/>
</dbReference>
<dbReference type="CDD" id="cd07007">
    <property type="entry name" value="cupin_CapF-like_C"/>
    <property type="match status" value="1"/>
</dbReference>
<organism evidence="4 5">
    <name type="scientific">Arcticibacterium luteifluviistationis</name>
    <dbReference type="NCBI Taxonomy" id="1784714"/>
    <lineage>
        <taxon>Bacteria</taxon>
        <taxon>Pseudomonadati</taxon>
        <taxon>Bacteroidota</taxon>
        <taxon>Cytophagia</taxon>
        <taxon>Cytophagales</taxon>
        <taxon>Leadbetterellaceae</taxon>
        <taxon>Arcticibacterium</taxon>
    </lineage>
</organism>
<evidence type="ECO:0000259" key="2">
    <source>
        <dbReference type="Pfam" id="PF01370"/>
    </source>
</evidence>
<dbReference type="InterPro" id="IPR036291">
    <property type="entry name" value="NAD(P)-bd_dom_sf"/>
</dbReference>
<feature type="domain" description="Capsular polysaccharide assembling protein CapF C-terminal" evidence="3">
    <location>
        <begin position="260"/>
        <end position="369"/>
    </location>
</feature>
<name>A0A2Z4GEY0_9BACT</name>
<dbReference type="Pfam" id="PF01370">
    <property type="entry name" value="Epimerase"/>
    <property type="match status" value="1"/>
</dbReference>
<feature type="domain" description="NAD-dependent epimerase/dehydratase" evidence="2">
    <location>
        <begin position="7"/>
        <end position="193"/>
    </location>
</feature>
<dbReference type="SUPFAM" id="SSF51735">
    <property type="entry name" value="NAD(P)-binding Rossmann-fold domains"/>
    <property type="match status" value="1"/>
</dbReference>
<dbReference type="InterPro" id="IPR011051">
    <property type="entry name" value="RmlC_Cupin_sf"/>
</dbReference>
<evidence type="ECO:0000256" key="1">
    <source>
        <dbReference type="ARBA" id="ARBA00007637"/>
    </source>
</evidence>
<dbReference type="OrthoDB" id="9801056at2"/>
<dbReference type="Gene3D" id="3.40.50.720">
    <property type="entry name" value="NAD(P)-binding Rossmann-like Domain"/>
    <property type="match status" value="1"/>
</dbReference>
<dbReference type="InterPro" id="IPR029303">
    <property type="entry name" value="CapF_C"/>
</dbReference>
<protein>
    <submittedName>
        <fullName evidence="4">Epimerase</fullName>
    </submittedName>
</protein>
<dbReference type="EMBL" id="CP029480">
    <property type="protein sequence ID" value="AWV99846.1"/>
    <property type="molecule type" value="Genomic_DNA"/>
</dbReference>
<dbReference type="InterPro" id="IPR014710">
    <property type="entry name" value="RmlC-like_jellyroll"/>
</dbReference>
<dbReference type="Proteomes" id="UP000249873">
    <property type="component" value="Chromosome"/>
</dbReference>
<sequence length="373" mass="43019">MKRKIGITGESGFVGQHLVRNLELDEDNFEIVPFRKEYFENLPNLQEWVKKCDVIVHFAALNRHEDPNVIYNENIRLVQVLIQALEKSNSRAHVIFSSSTQENEDNAYGKSKKEGRKLFEKWAQRENTIVNGIVVPNVFGPFGRPFYNSFIATFCHQLVNAQVPVVNVDSEVKLIYVQELIEEILQIIRKPQTVGLLEIKHTSEVKVSKVLDLLIGFKVLYLLNGEVPTLITAFETDLFNTFRSFIDHKKHFPVKLKKNIDARGAFVEIIRLGIGGQVSFSTTVPGVTRGNHFHTRKIERFTVIRGRALIQLRNVKEKEVLNFYLDGDEPAYVDMPIWYTHNIKNIGEEELLTIFWINEPYDPGNSDTYFVEV</sequence>
<reference evidence="4 5" key="1">
    <citation type="submission" date="2018-05" db="EMBL/GenBank/DDBJ databases">
        <title>Complete genome sequence of Arcticibacterium luteifluviistationis SM1504T, a cytophagaceae bacterium isolated from Arctic surface seawater.</title>
        <authorList>
            <person name="Li Y."/>
            <person name="Qin Q.-L."/>
        </authorList>
    </citation>
    <scope>NUCLEOTIDE SEQUENCE [LARGE SCALE GENOMIC DNA]</scope>
    <source>
        <strain evidence="4 5">SM1504</strain>
    </source>
</reference>
<gene>
    <name evidence="4" type="ORF">DJ013_17375</name>
</gene>
<comment type="similarity">
    <text evidence="1">Belongs to the NAD(P)-dependent epimerase/dehydratase family.</text>
</comment>
<evidence type="ECO:0000313" key="4">
    <source>
        <dbReference type="EMBL" id="AWV99846.1"/>
    </source>
</evidence>
<dbReference type="AlphaFoldDB" id="A0A2Z4GEY0"/>
<accession>A0A2Z4GEY0</accession>
<dbReference type="KEGG" id="als:DJ013_17375"/>
<evidence type="ECO:0000313" key="5">
    <source>
        <dbReference type="Proteomes" id="UP000249873"/>
    </source>
</evidence>